<dbReference type="EMBL" id="FZQP02007016">
    <property type="protein sequence ID" value="VVD05779.1"/>
    <property type="molecule type" value="Genomic_DNA"/>
</dbReference>
<protein>
    <submittedName>
        <fullName evidence="1">Uncharacterized protein</fullName>
    </submittedName>
</protein>
<keyword evidence="2" id="KW-1185">Reference proteome</keyword>
<sequence>MVLFVEGYMNYKTFTHHASVTKNQERSKRDGAAVQVSANLQEQETEVEGSDPELVCGTGAGASAAARMLPEMADVHVRALSIGTGQDLINPAN</sequence>
<dbReference type="AlphaFoldDB" id="A0A5E4R626"/>
<proteinExistence type="predicted"/>
<reference evidence="1 2" key="1">
    <citation type="submission" date="2017-07" db="EMBL/GenBank/DDBJ databases">
        <authorList>
            <person name="Talla V."/>
            <person name="Backstrom N."/>
        </authorList>
    </citation>
    <scope>NUCLEOTIDE SEQUENCE [LARGE SCALE GENOMIC DNA]</scope>
</reference>
<accession>A0A5E4R626</accession>
<dbReference type="Proteomes" id="UP000324832">
    <property type="component" value="Unassembled WGS sequence"/>
</dbReference>
<organism evidence="1 2">
    <name type="scientific">Leptidea sinapis</name>
    <dbReference type="NCBI Taxonomy" id="189913"/>
    <lineage>
        <taxon>Eukaryota</taxon>
        <taxon>Metazoa</taxon>
        <taxon>Ecdysozoa</taxon>
        <taxon>Arthropoda</taxon>
        <taxon>Hexapoda</taxon>
        <taxon>Insecta</taxon>
        <taxon>Pterygota</taxon>
        <taxon>Neoptera</taxon>
        <taxon>Endopterygota</taxon>
        <taxon>Lepidoptera</taxon>
        <taxon>Glossata</taxon>
        <taxon>Ditrysia</taxon>
        <taxon>Papilionoidea</taxon>
        <taxon>Pieridae</taxon>
        <taxon>Dismorphiinae</taxon>
        <taxon>Leptidea</taxon>
    </lineage>
</organism>
<name>A0A5E4R626_9NEOP</name>
<evidence type="ECO:0000313" key="2">
    <source>
        <dbReference type="Proteomes" id="UP000324832"/>
    </source>
</evidence>
<gene>
    <name evidence="1" type="ORF">LSINAPIS_LOCUS15248</name>
</gene>
<evidence type="ECO:0000313" key="1">
    <source>
        <dbReference type="EMBL" id="VVD05779.1"/>
    </source>
</evidence>